<keyword evidence="3 4" id="KW-0342">GTP-binding</keyword>
<protein>
    <recommendedName>
        <fullName evidence="4">GTP-binding protein</fullName>
    </recommendedName>
</protein>
<gene>
    <name evidence="5" type="ORF">BJ554DRAFT_5878</name>
</gene>
<feature type="non-terminal residue" evidence="5">
    <location>
        <position position="263"/>
    </location>
</feature>
<keyword evidence="2 4" id="KW-0547">Nucleotide-binding</keyword>
<dbReference type="PANTHER" id="PTHR11259:SF2">
    <property type="entry name" value="GH16429P"/>
    <property type="match status" value="1"/>
</dbReference>
<evidence type="ECO:0000256" key="4">
    <source>
        <dbReference type="RuleBase" id="RU367014"/>
    </source>
</evidence>
<dbReference type="GO" id="GO:0005634">
    <property type="term" value="C:nucleus"/>
    <property type="evidence" value="ECO:0007669"/>
    <property type="project" value="TreeGrafter"/>
</dbReference>
<comment type="caution">
    <text evidence="5">The sequence shown here is derived from an EMBL/GenBank/DDBJ whole genome shotgun (WGS) entry which is preliminary data.</text>
</comment>
<evidence type="ECO:0000256" key="1">
    <source>
        <dbReference type="ARBA" id="ARBA00007756"/>
    </source>
</evidence>
<dbReference type="GO" id="GO:1990131">
    <property type="term" value="C:Gtr1-Gtr2 GTPase complex"/>
    <property type="evidence" value="ECO:0007669"/>
    <property type="project" value="UniProtKB-UniRule"/>
</dbReference>
<evidence type="ECO:0000256" key="2">
    <source>
        <dbReference type="ARBA" id="ARBA00022741"/>
    </source>
</evidence>
<dbReference type="Proteomes" id="UP000673691">
    <property type="component" value="Unassembled WGS sequence"/>
</dbReference>
<dbReference type="GO" id="GO:0000329">
    <property type="term" value="C:fungal-type vacuole membrane"/>
    <property type="evidence" value="ECO:0007669"/>
    <property type="project" value="TreeGrafter"/>
</dbReference>
<accession>A0A8H7ZYP2</accession>
<dbReference type="SUPFAM" id="SSF52540">
    <property type="entry name" value="P-loop containing nucleoside triphosphate hydrolases"/>
    <property type="match status" value="1"/>
</dbReference>
<dbReference type="PANTHER" id="PTHR11259">
    <property type="entry name" value="RAS-RELATED GTP BINDING RAG/GTR YEAST"/>
    <property type="match status" value="1"/>
</dbReference>
<name>A0A8H7ZYP2_9FUNG</name>
<comment type="subunit">
    <text evidence="4">Component of the GSE complex.</text>
</comment>
<sequence length="263" mass="29841">MILLAARGKEQKIRKFSWANHGKQRTLFLESKGFIPPSESRALSAEPGPVMYAEGGMYRPDAGDTLQFYPEVASVTAGAYPEVSEYDEQKPRLLLMGLRSRVPQVVRERYAFPGKYQQAAEGYTCRRALCEPAELRHCWTSVYSCCRSFTPPLTRLVVGRSFLEFGVWDFPGPVDYHDPEYVPSRIFAQSGALIYVIDAQDDYVDALANLHSTITQAHRVNPNLLFEVFIHKVDGLSDDYKIDTQRDIQMRMADELAEMGLED</sequence>
<evidence type="ECO:0000256" key="3">
    <source>
        <dbReference type="ARBA" id="ARBA00023134"/>
    </source>
</evidence>
<proteinExistence type="inferred from homology"/>
<dbReference type="AlphaFoldDB" id="A0A8H7ZYP2"/>
<evidence type="ECO:0000313" key="6">
    <source>
        <dbReference type="Proteomes" id="UP000673691"/>
    </source>
</evidence>
<dbReference type="GO" id="GO:1904263">
    <property type="term" value="P:positive regulation of TORC1 signaling"/>
    <property type="evidence" value="ECO:0007669"/>
    <property type="project" value="TreeGrafter"/>
</dbReference>
<comment type="similarity">
    <text evidence="1 4">Belongs to the GTR/RAG GTP-binding protein family.</text>
</comment>
<dbReference type="Pfam" id="PF04670">
    <property type="entry name" value="Gtr1_RagA"/>
    <property type="match status" value="1"/>
</dbReference>
<keyword evidence="6" id="KW-1185">Reference proteome</keyword>
<organism evidence="5 6">
    <name type="scientific">Olpidium bornovanus</name>
    <dbReference type="NCBI Taxonomy" id="278681"/>
    <lineage>
        <taxon>Eukaryota</taxon>
        <taxon>Fungi</taxon>
        <taxon>Fungi incertae sedis</taxon>
        <taxon>Olpidiomycota</taxon>
        <taxon>Olpidiomycotina</taxon>
        <taxon>Olpidiomycetes</taxon>
        <taxon>Olpidiales</taxon>
        <taxon>Olpidiaceae</taxon>
        <taxon>Olpidium</taxon>
    </lineage>
</organism>
<comment type="function">
    <text evidence="4">GTPase involved in activation of the TORC1 signaling pathway, which promotes growth and represses autophagy in nutrient-rich conditions.</text>
</comment>
<dbReference type="Gene3D" id="3.40.50.300">
    <property type="entry name" value="P-loop containing nucleotide triphosphate hydrolases"/>
    <property type="match status" value="1"/>
</dbReference>
<reference evidence="5 6" key="1">
    <citation type="journal article" name="Sci. Rep.">
        <title>Genome-scale phylogenetic analyses confirm Olpidium as the closest living zoosporic fungus to the non-flagellated, terrestrial fungi.</title>
        <authorList>
            <person name="Chang Y."/>
            <person name="Rochon D."/>
            <person name="Sekimoto S."/>
            <person name="Wang Y."/>
            <person name="Chovatia M."/>
            <person name="Sandor L."/>
            <person name="Salamov A."/>
            <person name="Grigoriev I.V."/>
            <person name="Stajich J.E."/>
            <person name="Spatafora J.W."/>
        </authorList>
    </citation>
    <scope>NUCLEOTIDE SEQUENCE [LARGE SCALE GENOMIC DNA]</scope>
    <source>
        <strain evidence="5">S191</strain>
    </source>
</reference>
<dbReference type="InterPro" id="IPR006762">
    <property type="entry name" value="Gtr1_RagA"/>
</dbReference>
<dbReference type="GO" id="GO:0003924">
    <property type="term" value="F:GTPase activity"/>
    <property type="evidence" value="ECO:0007669"/>
    <property type="project" value="UniProtKB-UniRule"/>
</dbReference>
<evidence type="ECO:0000313" key="5">
    <source>
        <dbReference type="EMBL" id="KAG5461864.1"/>
    </source>
</evidence>
<dbReference type="InterPro" id="IPR027417">
    <property type="entry name" value="P-loop_NTPase"/>
</dbReference>
<dbReference type="OrthoDB" id="26136at2759"/>
<dbReference type="GO" id="GO:0009267">
    <property type="term" value="P:cellular response to starvation"/>
    <property type="evidence" value="ECO:0007669"/>
    <property type="project" value="TreeGrafter"/>
</dbReference>
<dbReference type="GO" id="GO:0005525">
    <property type="term" value="F:GTP binding"/>
    <property type="evidence" value="ECO:0007669"/>
    <property type="project" value="UniProtKB-UniRule"/>
</dbReference>
<dbReference type="EMBL" id="JAEFCI010003013">
    <property type="protein sequence ID" value="KAG5461864.1"/>
    <property type="molecule type" value="Genomic_DNA"/>
</dbReference>
<dbReference type="GO" id="GO:0010507">
    <property type="term" value="P:negative regulation of autophagy"/>
    <property type="evidence" value="ECO:0007669"/>
    <property type="project" value="TreeGrafter"/>
</dbReference>